<name>A0A1F4VZR8_UNCKA</name>
<comment type="caution">
    <text evidence="1">The sequence shown here is derived from an EMBL/GenBank/DDBJ whole genome shotgun (WGS) entry which is preliminary data.</text>
</comment>
<reference evidence="1 2" key="1">
    <citation type="journal article" date="2016" name="Nat. Commun.">
        <title>Thousands of microbial genomes shed light on interconnected biogeochemical processes in an aquifer system.</title>
        <authorList>
            <person name="Anantharaman K."/>
            <person name="Brown C.T."/>
            <person name="Hug L.A."/>
            <person name="Sharon I."/>
            <person name="Castelle C.J."/>
            <person name="Probst A.J."/>
            <person name="Thomas B.C."/>
            <person name="Singh A."/>
            <person name="Wilkins M.J."/>
            <person name="Karaoz U."/>
            <person name="Brodie E.L."/>
            <person name="Williams K.H."/>
            <person name="Hubbard S.S."/>
            <person name="Banfield J.F."/>
        </authorList>
    </citation>
    <scope>NUCLEOTIDE SEQUENCE [LARGE SCALE GENOMIC DNA]</scope>
</reference>
<gene>
    <name evidence="1" type="ORF">A2264_02315</name>
</gene>
<dbReference type="PROSITE" id="PS51257">
    <property type="entry name" value="PROKAR_LIPOPROTEIN"/>
    <property type="match status" value="1"/>
</dbReference>
<evidence type="ECO:0000313" key="2">
    <source>
        <dbReference type="Proteomes" id="UP000176614"/>
    </source>
</evidence>
<dbReference type="EMBL" id="MEVT01000014">
    <property type="protein sequence ID" value="OGC62679.1"/>
    <property type="molecule type" value="Genomic_DNA"/>
</dbReference>
<protein>
    <submittedName>
        <fullName evidence="1">Uncharacterized protein</fullName>
    </submittedName>
</protein>
<proteinExistence type="predicted"/>
<evidence type="ECO:0000313" key="1">
    <source>
        <dbReference type="EMBL" id="OGC62679.1"/>
    </source>
</evidence>
<organism evidence="1 2">
    <name type="scientific">candidate division WWE3 bacterium RIFOXYA2_FULL_46_9</name>
    <dbReference type="NCBI Taxonomy" id="1802636"/>
    <lineage>
        <taxon>Bacteria</taxon>
        <taxon>Katanobacteria</taxon>
    </lineage>
</organism>
<dbReference type="Proteomes" id="UP000176614">
    <property type="component" value="Unassembled WGS sequence"/>
</dbReference>
<sequence length="341" mass="36664">MIRDKEIAMKKLICLSLLLVLLAGILTACISAASSTASCAFVVGSGYNGNDSKLHKVIFPGQQVIVGTDEVVSYFPCNSRNYIINDGSVKDLKGKPVGDRAQLIEATTSTGVPIKIAARALWTLNQSEDAMEAFYQVCFKYKCASEKDQSGDQNFSTDGWNGMLAENMGPAMETAAKYAAFEVDDSIWNVQDPKQIEDLQDKMSAIFDDVMRANLGYPVDLFCGSGNSAWSDPEHPGEGDFVCTPVRIIVDSVQRGDIQNGESTMGLIELNKQRLQNAVAIYGSVENAAFWLALQDSIEKCKGSGATCVFNIGFPTTYPVVLPAGDNVALPTPAPTATAQP</sequence>
<dbReference type="AlphaFoldDB" id="A0A1F4VZR8"/>
<accession>A0A1F4VZR8</accession>